<evidence type="ECO:0000313" key="2">
    <source>
        <dbReference type="EMBL" id="KAF7294253.1"/>
    </source>
</evidence>
<protein>
    <recommendedName>
        <fullName evidence="1">WWE domain-containing protein</fullName>
    </recommendedName>
</protein>
<dbReference type="InterPro" id="IPR004170">
    <property type="entry name" value="WWE_dom"/>
</dbReference>
<sequence>MWSWIVPSGLIAWMSYNIFYSIRRQLRARRRKVVRFEDLDDDILLYITTFSGFTRKQRTKLSPVSRRLRRLFRPIIFRDVQWAPAFQAYTFPSDDIIPFIGSLTLLPYTHPMRRELRFDRPRIVSRLQDELPKFSALRTFTLGHSIAGGLWTELLEALTFAPALDKLVLFAPWGKSRPDSMEPFRLAENLRVPRLTCLIYESVMARSAGAGPSIVRRDTPMMEVEGENLRRLVTACHATLETLALPGEYLLQAIDTGVDWRRLRKLYMRGLWPAEVCDHRPSSPSMISDLASHEGAQTRILHVLKLMPNLRLLSLHMSVLRNEPDGVTYLVSTQTPSPPARNEFLHHLEEFEFASITPEEHILEFLPLGLESLVLTRFPTEELGRTLRQPILSCSQLEELLRRVQFPYLKKLTIWYRIHRPDDLDSEQRLLALLPQAFPLIETLEVYRLFDHTSAALKELWNPIPSFRFLLSQLSHLMRFAFNLDDPQRYNDYPFDLRSIRNGTYDQYISRLSQFARELVELCPSLRRVALYREAGDDAARYWQHWDVGRTRDGGAILTSDYV</sequence>
<name>A0A8H6S7H0_MYCCL</name>
<gene>
    <name evidence="2" type="ORF">HMN09_01153800</name>
</gene>
<reference evidence="2" key="1">
    <citation type="submission" date="2020-05" db="EMBL/GenBank/DDBJ databases">
        <title>Mycena genomes resolve the evolution of fungal bioluminescence.</title>
        <authorList>
            <person name="Tsai I.J."/>
        </authorList>
    </citation>
    <scope>NUCLEOTIDE SEQUENCE</scope>
    <source>
        <strain evidence="2">110903Hualien_Pintung</strain>
    </source>
</reference>
<feature type="domain" description="WWE" evidence="1">
    <location>
        <begin position="1"/>
        <end position="70"/>
    </location>
</feature>
<keyword evidence="3" id="KW-1185">Reference proteome</keyword>
<dbReference type="OrthoDB" id="3059863at2759"/>
<comment type="caution">
    <text evidence="2">The sequence shown here is derived from an EMBL/GenBank/DDBJ whole genome shotgun (WGS) entry which is preliminary data.</text>
</comment>
<evidence type="ECO:0000259" key="1">
    <source>
        <dbReference type="PROSITE" id="PS50918"/>
    </source>
</evidence>
<evidence type="ECO:0000313" key="3">
    <source>
        <dbReference type="Proteomes" id="UP000613580"/>
    </source>
</evidence>
<dbReference type="AlphaFoldDB" id="A0A8H6S7H0"/>
<dbReference type="PROSITE" id="PS50918">
    <property type="entry name" value="WWE"/>
    <property type="match status" value="1"/>
</dbReference>
<proteinExistence type="predicted"/>
<accession>A0A8H6S7H0</accession>
<organism evidence="2 3">
    <name type="scientific">Mycena chlorophos</name>
    <name type="common">Agaric fungus</name>
    <name type="synonym">Agaricus chlorophos</name>
    <dbReference type="NCBI Taxonomy" id="658473"/>
    <lineage>
        <taxon>Eukaryota</taxon>
        <taxon>Fungi</taxon>
        <taxon>Dikarya</taxon>
        <taxon>Basidiomycota</taxon>
        <taxon>Agaricomycotina</taxon>
        <taxon>Agaricomycetes</taxon>
        <taxon>Agaricomycetidae</taxon>
        <taxon>Agaricales</taxon>
        <taxon>Marasmiineae</taxon>
        <taxon>Mycenaceae</taxon>
        <taxon>Mycena</taxon>
    </lineage>
</organism>
<dbReference type="Proteomes" id="UP000613580">
    <property type="component" value="Unassembled WGS sequence"/>
</dbReference>
<dbReference type="EMBL" id="JACAZE010000019">
    <property type="protein sequence ID" value="KAF7294253.1"/>
    <property type="molecule type" value="Genomic_DNA"/>
</dbReference>